<proteinExistence type="predicted"/>
<evidence type="ECO:0008006" key="3">
    <source>
        <dbReference type="Google" id="ProtNLM"/>
    </source>
</evidence>
<comment type="caution">
    <text evidence="1">The sequence shown here is derived from an EMBL/GenBank/DDBJ whole genome shotgun (WGS) entry which is preliminary data.</text>
</comment>
<evidence type="ECO:0000313" key="2">
    <source>
        <dbReference type="Proteomes" id="UP001396334"/>
    </source>
</evidence>
<reference evidence="1 2" key="1">
    <citation type="journal article" date="2024" name="G3 (Bethesda)">
        <title>Genome assembly of Hibiscus sabdariffa L. provides insights into metabolisms of medicinal natural products.</title>
        <authorList>
            <person name="Kim T."/>
        </authorList>
    </citation>
    <scope>NUCLEOTIDE SEQUENCE [LARGE SCALE GENOMIC DNA]</scope>
    <source>
        <strain evidence="1">TK-2024</strain>
        <tissue evidence="1">Old leaves</tissue>
    </source>
</reference>
<evidence type="ECO:0000313" key="1">
    <source>
        <dbReference type="EMBL" id="KAK8476513.1"/>
    </source>
</evidence>
<keyword evidence="2" id="KW-1185">Reference proteome</keyword>
<sequence length="100" mass="11347">MDDPSCSVCGAVTEDVSYVLRDCVVATSLWPQLIKIERQLGSSLLSGLLEMKQRCWEIQFRFVHREGNIPADIMAKLARQGTLAYHHYLDPPLTFGMHLK</sequence>
<dbReference type="EMBL" id="JBBPBN010002204">
    <property type="protein sequence ID" value="KAK8476513.1"/>
    <property type="molecule type" value="Genomic_DNA"/>
</dbReference>
<gene>
    <name evidence="1" type="ORF">V6N11_059505</name>
</gene>
<dbReference type="Proteomes" id="UP001396334">
    <property type="component" value="Unassembled WGS sequence"/>
</dbReference>
<accession>A0ABR1ZA13</accession>
<name>A0ABR1ZA13_9ROSI</name>
<organism evidence="1 2">
    <name type="scientific">Hibiscus sabdariffa</name>
    <name type="common">roselle</name>
    <dbReference type="NCBI Taxonomy" id="183260"/>
    <lineage>
        <taxon>Eukaryota</taxon>
        <taxon>Viridiplantae</taxon>
        <taxon>Streptophyta</taxon>
        <taxon>Embryophyta</taxon>
        <taxon>Tracheophyta</taxon>
        <taxon>Spermatophyta</taxon>
        <taxon>Magnoliopsida</taxon>
        <taxon>eudicotyledons</taxon>
        <taxon>Gunneridae</taxon>
        <taxon>Pentapetalae</taxon>
        <taxon>rosids</taxon>
        <taxon>malvids</taxon>
        <taxon>Malvales</taxon>
        <taxon>Malvaceae</taxon>
        <taxon>Malvoideae</taxon>
        <taxon>Hibiscus</taxon>
    </lineage>
</organism>
<protein>
    <recommendedName>
        <fullName evidence="3">RNase H type-1 domain-containing protein</fullName>
    </recommendedName>
</protein>